<dbReference type="RefSeq" id="WP_012186109.1">
    <property type="nucleotide sequence ID" value="NC_009954.1"/>
</dbReference>
<dbReference type="STRING" id="397948.Cmaq_1061"/>
<name>A8MDN4_CALMQ</name>
<sequence length="409" mass="47781">METRDRTHREVRSIDGGIATLSVKIRPSGLGLPLLVERYMNAKRLVLKWLFESRINPNEKGVLSMVHNNMYRVLREKFSLNSRLAEDCYRDALALYKAWYNNPRKGRYPVLRNVSLWLTSRYSFSLDLEKMKCTILGKHVEVTGYPHNIGFYRGWFVKEARLVKRSGEWFLKVIVSKEKKRRGRRGEGDGFTPTGLVAVDINMSGVVVGSDDEHYVRIPTRLEDAHHYKALAELLQRKYPKRWRESRRILNRIRHFHNHAGNILNDSARKTGKLVVDIAEGMNANVIVLENLNNMITCVEKLGKAYRDKLYLMQYRRIQYWIEWQALKRGLKVIYVNPAYTSTQCPKCGVEMREVRHRWFKCLKCGYENDRDIIAIINLYIRGRGSLTLSTAPQVRDVNPNQWGEPPTL</sequence>
<evidence type="ECO:0000313" key="4">
    <source>
        <dbReference type="Proteomes" id="UP000001137"/>
    </source>
</evidence>
<gene>
    <name evidence="3" type="ordered locus">Cmaq_1061</name>
</gene>
<protein>
    <submittedName>
        <fullName evidence="3">Transposase, IS605 OrfB family</fullName>
    </submittedName>
</protein>
<feature type="domain" description="Cas12f1-like TNB" evidence="2">
    <location>
        <begin position="315"/>
        <end position="379"/>
    </location>
</feature>
<dbReference type="eggNOG" id="arCOG00679">
    <property type="taxonomic scope" value="Archaea"/>
</dbReference>
<reference evidence="3 4" key="1">
    <citation type="submission" date="2007-10" db="EMBL/GenBank/DDBJ databases">
        <title>Complete sequence of Caldivirga maquilingensis IC-167.</title>
        <authorList>
            <consortium name="US DOE Joint Genome Institute"/>
            <person name="Copeland A."/>
            <person name="Lucas S."/>
            <person name="Lapidus A."/>
            <person name="Barry K."/>
            <person name="Glavina del Rio T."/>
            <person name="Dalin E."/>
            <person name="Tice H."/>
            <person name="Pitluck S."/>
            <person name="Saunders E."/>
            <person name="Brettin T."/>
            <person name="Bruce D."/>
            <person name="Detter J.C."/>
            <person name="Han C."/>
            <person name="Schmutz J."/>
            <person name="Larimer F."/>
            <person name="Land M."/>
            <person name="Hauser L."/>
            <person name="Kyrpides N."/>
            <person name="Ivanova N."/>
            <person name="Biddle J.F."/>
            <person name="Zhang Z."/>
            <person name="Fitz-Gibbon S.T."/>
            <person name="Lowe T.M."/>
            <person name="Saltikov C."/>
            <person name="House C.H."/>
            <person name="Richardson P."/>
        </authorList>
    </citation>
    <scope>NUCLEOTIDE SEQUENCE [LARGE SCALE GENOMIC DNA]</scope>
    <source>
        <strain evidence="4">ATCC 700844 / DSM 13496 / JCM 10307 / IC-167</strain>
    </source>
</reference>
<dbReference type="EMBL" id="CP000852">
    <property type="protein sequence ID" value="ABW01890.1"/>
    <property type="molecule type" value="Genomic_DNA"/>
</dbReference>
<evidence type="ECO:0000256" key="1">
    <source>
        <dbReference type="ARBA" id="ARBA00023125"/>
    </source>
</evidence>
<evidence type="ECO:0000313" key="3">
    <source>
        <dbReference type="EMBL" id="ABW01890.1"/>
    </source>
</evidence>
<dbReference type="NCBIfam" id="NF040570">
    <property type="entry name" value="guided_TnpB"/>
    <property type="match status" value="1"/>
</dbReference>
<dbReference type="InterPro" id="IPR010095">
    <property type="entry name" value="Cas12f1-like_TNB"/>
</dbReference>
<dbReference type="GeneID" id="5710133"/>
<evidence type="ECO:0000259" key="2">
    <source>
        <dbReference type="Pfam" id="PF07282"/>
    </source>
</evidence>
<dbReference type="NCBIfam" id="TIGR01766">
    <property type="entry name" value="IS200/IS605 family accessory protein TnpB-like domain"/>
    <property type="match status" value="1"/>
</dbReference>
<dbReference type="Pfam" id="PF07282">
    <property type="entry name" value="Cas12f1-like_TNB"/>
    <property type="match status" value="1"/>
</dbReference>
<dbReference type="Proteomes" id="UP000001137">
    <property type="component" value="Chromosome"/>
</dbReference>
<organism evidence="3 4">
    <name type="scientific">Caldivirga maquilingensis (strain ATCC 700844 / DSM 13496 / JCM 10307 / IC-167)</name>
    <dbReference type="NCBI Taxonomy" id="397948"/>
    <lineage>
        <taxon>Archaea</taxon>
        <taxon>Thermoproteota</taxon>
        <taxon>Thermoprotei</taxon>
        <taxon>Thermoproteales</taxon>
        <taxon>Thermoproteaceae</taxon>
        <taxon>Caldivirga</taxon>
    </lineage>
</organism>
<keyword evidence="1" id="KW-0238">DNA-binding</keyword>
<dbReference type="HOGENOM" id="CLU_726877_0_0_2"/>
<dbReference type="AlphaFoldDB" id="A8MDN4"/>
<accession>A8MDN4</accession>
<dbReference type="GO" id="GO:0003677">
    <property type="term" value="F:DNA binding"/>
    <property type="evidence" value="ECO:0007669"/>
    <property type="project" value="UniProtKB-KW"/>
</dbReference>
<dbReference type="KEGG" id="cma:Cmaq_1061"/>
<proteinExistence type="predicted"/>
<keyword evidence="4" id="KW-1185">Reference proteome</keyword>